<feature type="region of interest" description="Disordered" evidence="1">
    <location>
        <begin position="187"/>
        <end position="206"/>
    </location>
</feature>
<evidence type="ECO:0000313" key="2">
    <source>
        <dbReference type="EMBL" id="KAL0859549.1"/>
    </source>
</evidence>
<evidence type="ECO:0000313" key="3">
    <source>
        <dbReference type="Proteomes" id="UP001549920"/>
    </source>
</evidence>
<name>A0ABR3H420_LOXSC</name>
<feature type="compositionally biased region" description="Pro residues" evidence="1">
    <location>
        <begin position="187"/>
        <end position="198"/>
    </location>
</feature>
<evidence type="ECO:0000256" key="1">
    <source>
        <dbReference type="SAM" id="MobiDB-lite"/>
    </source>
</evidence>
<accession>A0ABR3H420</accession>
<reference evidence="2 3" key="1">
    <citation type="submission" date="2024-06" db="EMBL/GenBank/DDBJ databases">
        <title>A chromosome-level genome assembly of beet webworm, Loxostege sticticalis.</title>
        <authorList>
            <person name="Zhang Y."/>
        </authorList>
    </citation>
    <scope>NUCLEOTIDE SEQUENCE [LARGE SCALE GENOMIC DNA]</scope>
    <source>
        <strain evidence="2">AQ026</strain>
        <tissue evidence="2">Whole body</tissue>
    </source>
</reference>
<comment type="caution">
    <text evidence="2">The sequence shown here is derived from an EMBL/GenBank/DDBJ whole genome shotgun (WGS) entry which is preliminary data.</text>
</comment>
<protein>
    <submittedName>
        <fullName evidence="2">Uncharacterized protein</fullName>
    </submittedName>
</protein>
<sequence length="206" mass="22137">MRLLTRGADERYPPQRFPHNMLSASSLELEHKHRMNNLRSAEGNGGRAAGDGDDDLDFDPFKETQKALAEMMESEMMQNTVSSGDNMERLRRSRLPPPGFGPARPQPHAHHAHNHNQGYNTNSAMFADWTQMDPAIMSTSVAAGAAGSPGPELLARFSQLGLGVGPRAGVGGGWAAPKLPWAGVPLPPGFAPSKPPQRPAECVDAN</sequence>
<organism evidence="2 3">
    <name type="scientific">Loxostege sticticalis</name>
    <name type="common">Beet webworm moth</name>
    <dbReference type="NCBI Taxonomy" id="481309"/>
    <lineage>
        <taxon>Eukaryota</taxon>
        <taxon>Metazoa</taxon>
        <taxon>Ecdysozoa</taxon>
        <taxon>Arthropoda</taxon>
        <taxon>Hexapoda</taxon>
        <taxon>Insecta</taxon>
        <taxon>Pterygota</taxon>
        <taxon>Neoptera</taxon>
        <taxon>Endopterygota</taxon>
        <taxon>Lepidoptera</taxon>
        <taxon>Glossata</taxon>
        <taxon>Ditrysia</taxon>
        <taxon>Pyraloidea</taxon>
        <taxon>Crambidae</taxon>
        <taxon>Pyraustinae</taxon>
        <taxon>Loxostege</taxon>
    </lineage>
</organism>
<gene>
    <name evidence="2" type="ORF">ABMA27_010693</name>
</gene>
<proteinExistence type="predicted"/>
<feature type="region of interest" description="Disordered" evidence="1">
    <location>
        <begin position="36"/>
        <end position="58"/>
    </location>
</feature>
<dbReference type="Proteomes" id="UP001549920">
    <property type="component" value="Unassembled WGS sequence"/>
</dbReference>
<dbReference type="EMBL" id="JBEUOH010000027">
    <property type="protein sequence ID" value="KAL0859549.1"/>
    <property type="molecule type" value="Genomic_DNA"/>
</dbReference>
<keyword evidence="3" id="KW-1185">Reference proteome</keyword>
<feature type="region of interest" description="Disordered" evidence="1">
    <location>
        <begin position="98"/>
        <end position="119"/>
    </location>
</feature>